<reference evidence="1" key="2">
    <citation type="submission" date="2022-01" db="EMBL/GenBank/DDBJ databases">
        <authorList>
            <person name="Yamashiro T."/>
            <person name="Shiraishi A."/>
            <person name="Satake H."/>
            <person name="Nakayama K."/>
        </authorList>
    </citation>
    <scope>NUCLEOTIDE SEQUENCE</scope>
</reference>
<gene>
    <name evidence="1" type="ORF">Tco_1111895</name>
</gene>
<protein>
    <submittedName>
        <fullName evidence="1">Uncharacterized protein</fullName>
    </submittedName>
</protein>
<sequence length="104" mass="11700">MTNKNDVPVEDDYFNALRVSSVSESIVEKPTIETYEPKTDRKENRAPIIEDWVSDSDEENMPKVETVKMFNKPSFAKINLMVSGQSTARFEGQKGVIDVDALGT</sequence>
<accession>A0ABQ5IMX8</accession>
<comment type="caution">
    <text evidence="1">The sequence shown here is derived from an EMBL/GenBank/DDBJ whole genome shotgun (WGS) entry which is preliminary data.</text>
</comment>
<reference evidence="1" key="1">
    <citation type="journal article" date="2022" name="Int. J. Mol. Sci.">
        <title>Draft Genome of Tanacetum Coccineum: Genomic Comparison of Closely Related Tanacetum-Family Plants.</title>
        <authorList>
            <person name="Yamashiro T."/>
            <person name="Shiraishi A."/>
            <person name="Nakayama K."/>
            <person name="Satake H."/>
        </authorList>
    </citation>
    <scope>NUCLEOTIDE SEQUENCE</scope>
</reference>
<proteinExistence type="predicted"/>
<name>A0ABQ5IMX8_9ASTR</name>
<dbReference type="EMBL" id="BQNB010020975">
    <property type="protein sequence ID" value="GJU01557.1"/>
    <property type="molecule type" value="Genomic_DNA"/>
</dbReference>
<evidence type="ECO:0000313" key="1">
    <source>
        <dbReference type="EMBL" id="GJU01557.1"/>
    </source>
</evidence>
<evidence type="ECO:0000313" key="2">
    <source>
        <dbReference type="Proteomes" id="UP001151760"/>
    </source>
</evidence>
<keyword evidence="2" id="KW-1185">Reference proteome</keyword>
<dbReference type="Proteomes" id="UP001151760">
    <property type="component" value="Unassembled WGS sequence"/>
</dbReference>
<organism evidence="1 2">
    <name type="scientific">Tanacetum coccineum</name>
    <dbReference type="NCBI Taxonomy" id="301880"/>
    <lineage>
        <taxon>Eukaryota</taxon>
        <taxon>Viridiplantae</taxon>
        <taxon>Streptophyta</taxon>
        <taxon>Embryophyta</taxon>
        <taxon>Tracheophyta</taxon>
        <taxon>Spermatophyta</taxon>
        <taxon>Magnoliopsida</taxon>
        <taxon>eudicotyledons</taxon>
        <taxon>Gunneridae</taxon>
        <taxon>Pentapetalae</taxon>
        <taxon>asterids</taxon>
        <taxon>campanulids</taxon>
        <taxon>Asterales</taxon>
        <taxon>Asteraceae</taxon>
        <taxon>Asteroideae</taxon>
        <taxon>Anthemideae</taxon>
        <taxon>Anthemidinae</taxon>
        <taxon>Tanacetum</taxon>
    </lineage>
</organism>